<dbReference type="Proteomes" id="UP000243217">
    <property type="component" value="Unassembled WGS sequence"/>
</dbReference>
<proteinExistence type="predicted"/>
<organism evidence="1 2">
    <name type="scientific">Thraustotheca clavata</name>
    <dbReference type="NCBI Taxonomy" id="74557"/>
    <lineage>
        <taxon>Eukaryota</taxon>
        <taxon>Sar</taxon>
        <taxon>Stramenopiles</taxon>
        <taxon>Oomycota</taxon>
        <taxon>Saprolegniomycetes</taxon>
        <taxon>Saprolegniales</taxon>
        <taxon>Achlyaceae</taxon>
        <taxon>Thraustotheca</taxon>
    </lineage>
</organism>
<dbReference type="EMBL" id="JNBS01004566">
    <property type="protein sequence ID" value="OQR83090.1"/>
    <property type="molecule type" value="Genomic_DNA"/>
</dbReference>
<name>A0A1V9YBI7_9STRA</name>
<dbReference type="OrthoDB" id="60033at2759"/>
<keyword evidence="2" id="KW-1185">Reference proteome</keyword>
<accession>A0A1V9YBI7</accession>
<protein>
    <submittedName>
        <fullName evidence="1">Uncharacterized protein</fullName>
    </submittedName>
</protein>
<evidence type="ECO:0000313" key="1">
    <source>
        <dbReference type="EMBL" id="OQR83090.1"/>
    </source>
</evidence>
<sequence length="54" mass="6378">MQTQQQQKKTRMTGVPKFLRHLYSILTMEDPTIISRSKDGLAIQLYNVQRLENE</sequence>
<comment type="caution">
    <text evidence="1">The sequence shown here is derived from an EMBL/GenBank/DDBJ whole genome shotgun (WGS) entry which is preliminary data.</text>
</comment>
<reference evidence="1 2" key="1">
    <citation type="journal article" date="2014" name="Genome Biol. Evol.">
        <title>The secreted proteins of Achlya hypogyna and Thraustotheca clavata identify the ancestral oomycete secretome and reveal gene acquisitions by horizontal gene transfer.</title>
        <authorList>
            <person name="Misner I."/>
            <person name="Blouin N."/>
            <person name="Leonard G."/>
            <person name="Richards T.A."/>
            <person name="Lane C.E."/>
        </authorList>
    </citation>
    <scope>NUCLEOTIDE SEQUENCE [LARGE SCALE GENOMIC DNA]</scope>
    <source>
        <strain evidence="1 2">ATCC 34112</strain>
    </source>
</reference>
<evidence type="ECO:0000313" key="2">
    <source>
        <dbReference type="Proteomes" id="UP000243217"/>
    </source>
</evidence>
<feature type="non-terminal residue" evidence="1">
    <location>
        <position position="54"/>
    </location>
</feature>
<dbReference type="STRING" id="74557.A0A1V9YBI7"/>
<gene>
    <name evidence="1" type="ORF">THRCLA_23188</name>
</gene>
<dbReference type="AlphaFoldDB" id="A0A1V9YBI7"/>